<dbReference type="Proteomes" id="UP000007350">
    <property type="component" value="Unassembled WGS sequence"/>
</dbReference>
<protein>
    <submittedName>
        <fullName evidence="2">Uncharacterized protein</fullName>
    </submittedName>
</protein>
<evidence type="ECO:0000256" key="1">
    <source>
        <dbReference type="SAM" id="MobiDB-lite"/>
    </source>
</evidence>
<name>K2NHV6_TRYCR</name>
<evidence type="ECO:0000313" key="3">
    <source>
        <dbReference type="Proteomes" id="UP000007350"/>
    </source>
</evidence>
<reference evidence="2 3" key="1">
    <citation type="journal article" date="2012" name="BMC Genomics">
        <title>Comparative genomic analysis of human infective Trypanosoma cruzi lineages with the bat-restricted subspecies T. cruzi marinkellei.</title>
        <authorList>
            <person name="Franzen O."/>
            <person name="Talavera-Lopez C."/>
            <person name="Ochaya S."/>
            <person name="Butler C.E."/>
            <person name="Messenger L.A."/>
            <person name="Lewis M.D."/>
            <person name="Llewellyn M.S."/>
            <person name="Marinkelle C.J."/>
            <person name="Tyler K.M."/>
            <person name="Miles M.A."/>
            <person name="Andersson B."/>
        </authorList>
    </citation>
    <scope>NUCLEOTIDE SEQUENCE [LARGE SCALE GENOMIC DNA]</scope>
    <source>
        <strain evidence="2 3">B7</strain>
    </source>
</reference>
<dbReference type="AlphaFoldDB" id="K2NHV6"/>
<accession>K2NHV6</accession>
<dbReference type="OrthoDB" id="264693at2759"/>
<feature type="region of interest" description="Disordered" evidence="1">
    <location>
        <begin position="1"/>
        <end position="27"/>
    </location>
</feature>
<gene>
    <name evidence="2" type="ORF">MOQ_007759</name>
</gene>
<comment type="caution">
    <text evidence="2">The sequence shown here is derived from an EMBL/GenBank/DDBJ whole genome shotgun (WGS) entry which is preliminary data.</text>
</comment>
<organism evidence="2 3">
    <name type="scientific">Trypanosoma cruzi marinkellei</name>
    <dbReference type="NCBI Taxonomy" id="85056"/>
    <lineage>
        <taxon>Eukaryota</taxon>
        <taxon>Discoba</taxon>
        <taxon>Euglenozoa</taxon>
        <taxon>Kinetoplastea</taxon>
        <taxon>Metakinetoplastina</taxon>
        <taxon>Trypanosomatida</taxon>
        <taxon>Trypanosomatidae</taxon>
        <taxon>Trypanosoma</taxon>
        <taxon>Schizotrypanum</taxon>
    </lineage>
</organism>
<proteinExistence type="predicted"/>
<evidence type="ECO:0000313" key="2">
    <source>
        <dbReference type="EMBL" id="EKF28497.1"/>
    </source>
</evidence>
<dbReference type="EMBL" id="AHKC01015625">
    <property type="protein sequence ID" value="EKF28497.1"/>
    <property type="molecule type" value="Genomic_DNA"/>
</dbReference>
<keyword evidence="3" id="KW-1185">Reference proteome</keyword>
<sequence length="525" mass="58328">MWVAGGQRRGSRAASMPSTTSHPPFKSAVFRHGFLGDAEKTATGDRQNIDGGDERRPFISIAQPSAAPALAPQRVKEWRAYPKVPFYAVMQGLQLVINVAGPEEDAGDDLNDAGLLRDLSRLQEMLQASATKYGGVYYISALPASRNTLLYPAHATHSHTTASALASVATTAELDYWKYLQALQDVFCRFAELRDLCCTGFSKEHCTHHVFFLRLTEHPRLKDLMALLAIENSRLCFCLCASSRVTQQYFTQRAQDVGVELEWVLGSTLVTEPERLTMTEVNPVFALWDVFVNLPLHTTFATQEANDAAVMTLSPDGVISERFLQNVNVTLVSSLRFAGSEWSSPTMRLCEVGQLSEIGGRRLVWSLMATPCVVLPQLVAGLVRCLVEESSVDYFEMRFTHDMATATGREGAENAGRGVAYVTGARRGVVQRKSASSTSNNNFCAFSRLSAEAWLSDDDRRYYGLFLKDDPVPLECEFTVESLRYRRQTGQSEPTKGDDVFHPQCWGCGFQMENHVERILADDDE</sequence>